<sequence>MELLELRRQARAVIDDPALTYRQRVHRLAAIAENALEPPPVSAECAEALEKRVVCDLYEGNAPYRPRYVLPDYAVLLERGSSFLELAPARDLDEALAHLLIAYTQVPSITGYPVWLGDLDALLEPYAADVDDAELQRRLRLFWISLDRMLPDAFTHANLGPRDTRVGRTALRLERELLQVVPNLSLKVDPELTPDDLVRDAVETVFACGQPHFVNHPMMIAGLGPAYGVASCYNSLPAGGGSHTLVRLNLAEVALRHQGSRATFLDELLPHYVELTAELMQARILHLVEEARFFEHSWLVGDGLLSLDRYTAMFGVFGLAEAVARVLEHEGTPGSYGHDPAADQLAHEILERVAELVATRPMPYCEGSGGRALLHSQSGIDSDLGVTAGCRVPVGDEPALLEHLRTVTPNHALFPAGISDVLAFDETTRRNPEAVVDVIRGAFRTGMRDFTFNLDSNDFIRITGYLVRKSDLAKIERGARHDSTFLGAGSVAQSHVDRRAPKRVVADELDAGPAR</sequence>
<reference evidence="1 2" key="1">
    <citation type="submission" date="2018-11" db="EMBL/GenBank/DDBJ databases">
        <authorList>
            <person name="Li F."/>
        </authorList>
    </citation>
    <scope>NUCLEOTIDE SEQUENCE [LARGE SCALE GENOMIC DNA]</scope>
    <source>
        <strain evidence="1 2">Gsoil 818</strain>
    </source>
</reference>
<comment type="caution">
    <text evidence="1">The sequence shown here is derived from an EMBL/GenBank/DDBJ whole genome shotgun (WGS) entry which is preliminary data.</text>
</comment>
<proteinExistence type="predicted"/>
<evidence type="ECO:0000313" key="2">
    <source>
        <dbReference type="Proteomes" id="UP000279994"/>
    </source>
</evidence>
<dbReference type="Gene3D" id="3.20.70.20">
    <property type="match status" value="1"/>
</dbReference>
<dbReference type="Pfam" id="PF11230">
    <property type="entry name" value="YjjI-like"/>
    <property type="match status" value="1"/>
</dbReference>
<dbReference type="OrthoDB" id="9797850at2"/>
<accession>A0A3N0GY35</accession>
<evidence type="ECO:0000313" key="1">
    <source>
        <dbReference type="EMBL" id="RNM16992.1"/>
    </source>
</evidence>
<keyword evidence="2" id="KW-1185">Reference proteome</keyword>
<dbReference type="InterPro" id="IPR016905">
    <property type="entry name" value="Glycyl_radical_YjjI-like"/>
</dbReference>
<protein>
    <submittedName>
        <fullName evidence="1">YjjI family glycine radical enzyme</fullName>
    </submittedName>
</protein>
<dbReference type="AlphaFoldDB" id="A0A3N0GY35"/>
<dbReference type="PIRSF" id="PIRSF028991">
    <property type="entry name" value="Glycl_rad_HI0521_prd"/>
    <property type="match status" value="1"/>
</dbReference>
<dbReference type="SUPFAM" id="SSF51998">
    <property type="entry name" value="PFL-like glycyl radical enzymes"/>
    <property type="match status" value="1"/>
</dbReference>
<organism evidence="1 2">
    <name type="scientific">Nocardioides pocheonensis</name>
    <dbReference type="NCBI Taxonomy" id="661485"/>
    <lineage>
        <taxon>Bacteria</taxon>
        <taxon>Bacillati</taxon>
        <taxon>Actinomycetota</taxon>
        <taxon>Actinomycetes</taxon>
        <taxon>Propionibacteriales</taxon>
        <taxon>Nocardioidaceae</taxon>
        <taxon>Nocardioides</taxon>
    </lineage>
</organism>
<dbReference type="EMBL" id="RJSF01000005">
    <property type="protein sequence ID" value="RNM16992.1"/>
    <property type="molecule type" value="Genomic_DNA"/>
</dbReference>
<gene>
    <name evidence="1" type="primary">yjjI</name>
    <name evidence="1" type="ORF">EFL26_02580</name>
</gene>
<dbReference type="NCBIfam" id="TIGR04040">
    <property type="entry name" value="glycyl_YjjI"/>
    <property type="match status" value="1"/>
</dbReference>
<name>A0A3N0GY35_9ACTN</name>
<dbReference type="Proteomes" id="UP000279994">
    <property type="component" value="Unassembled WGS sequence"/>
</dbReference>
<dbReference type="RefSeq" id="WP_123221331.1">
    <property type="nucleotide sequence ID" value="NZ_RJSF01000005.1"/>
</dbReference>